<protein>
    <recommendedName>
        <fullName evidence="4">Secreted protein</fullName>
    </recommendedName>
</protein>
<feature type="chain" id="PRO_5043912347" description="Secreted protein" evidence="1">
    <location>
        <begin position="24"/>
        <end position="189"/>
    </location>
</feature>
<dbReference type="AlphaFoldDB" id="A0AAW1TMW3"/>
<reference evidence="2 3" key="1">
    <citation type="submission" date="2023-03" db="EMBL/GenBank/DDBJ databases">
        <title>Genome insight into feeding habits of ladybird beetles.</title>
        <authorList>
            <person name="Li H.-S."/>
            <person name="Huang Y.-H."/>
            <person name="Pang H."/>
        </authorList>
    </citation>
    <scope>NUCLEOTIDE SEQUENCE [LARGE SCALE GENOMIC DNA]</scope>
    <source>
        <strain evidence="2">SYSU_2023b</strain>
        <tissue evidence="2">Whole body</tissue>
    </source>
</reference>
<organism evidence="2 3">
    <name type="scientific">Henosepilachna vigintioctopunctata</name>
    <dbReference type="NCBI Taxonomy" id="420089"/>
    <lineage>
        <taxon>Eukaryota</taxon>
        <taxon>Metazoa</taxon>
        <taxon>Ecdysozoa</taxon>
        <taxon>Arthropoda</taxon>
        <taxon>Hexapoda</taxon>
        <taxon>Insecta</taxon>
        <taxon>Pterygota</taxon>
        <taxon>Neoptera</taxon>
        <taxon>Endopterygota</taxon>
        <taxon>Coleoptera</taxon>
        <taxon>Polyphaga</taxon>
        <taxon>Cucujiformia</taxon>
        <taxon>Coccinelloidea</taxon>
        <taxon>Coccinellidae</taxon>
        <taxon>Epilachninae</taxon>
        <taxon>Epilachnini</taxon>
        <taxon>Henosepilachna</taxon>
    </lineage>
</organism>
<feature type="signal peptide" evidence="1">
    <location>
        <begin position="1"/>
        <end position="23"/>
    </location>
</feature>
<dbReference type="Proteomes" id="UP001431783">
    <property type="component" value="Unassembled WGS sequence"/>
</dbReference>
<accession>A0AAW1TMW3</accession>
<proteinExistence type="predicted"/>
<gene>
    <name evidence="2" type="ORF">WA026_006095</name>
</gene>
<dbReference type="EMBL" id="JARQZJ010000002">
    <property type="protein sequence ID" value="KAK9869998.1"/>
    <property type="molecule type" value="Genomic_DNA"/>
</dbReference>
<comment type="caution">
    <text evidence="2">The sequence shown here is derived from an EMBL/GenBank/DDBJ whole genome shotgun (WGS) entry which is preliminary data.</text>
</comment>
<evidence type="ECO:0000313" key="2">
    <source>
        <dbReference type="EMBL" id="KAK9869998.1"/>
    </source>
</evidence>
<evidence type="ECO:0000313" key="3">
    <source>
        <dbReference type="Proteomes" id="UP001431783"/>
    </source>
</evidence>
<name>A0AAW1TMW3_9CUCU</name>
<sequence length="189" mass="20604">MNVLHLILSVNLVLINFIGTSRACNGYSVTVNHARNCITGSIISLNGQYSANLDKDCNLSMTGCVEILKTFKSNKVKYTVKKPPMPTMEGEVDACEALKNVKDPTMKELLAVFAVPSVCPVKASKICTTPEKKLNVSKFKNQLGMLAGTVDIKLEGVHDVGKTCVEISLQCRKENELAKESSLKNTKLL</sequence>
<evidence type="ECO:0000256" key="1">
    <source>
        <dbReference type="SAM" id="SignalP"/>
    </source>
</evidence>
<evidence type="ECO:0008006" key="4">
    <source>
        <dbReference type="Google" id="ProtNLM"/>
    </source>
</evidence>
<keyword evidence="1" id="KW-0732">Signal</keyword>
<keyword evidence="3" id="KW-1185">Reference proteome</keyword>